<dbReference type="AlphaFoldDB" id="A0A5B7D5A1"/>
<gene>
    <name evidence="1" type="ORF">E2C01_009088</name>
</gene>
<evidence type="ECO:0000313" key="1">
    <source>
        <dbReference type="EMBL" id="MPC16266.1"/>
    </source>
</evidence>
<evidence type="ECO:0000313" key="2">
    <source>
        <dbReference type="Proteomes" id="UP000324222"/>
    </source>
</evidence>
<keyword evidence="2" id="KW-1185">Reference proteome</keyword>
<organism evidence="1 2">
    <name type="scientific">Portunus trituberculatus</name>
    <name type="common">Swimming crab</name>
    <name type="synonym">Neptunus trituberculatus</name>
    <dbReference type="NCBI Taxonomy" id="210409"/>
    <lineage>
        <taxon>Eukaryota</taxon>
        <taxon>Metazoa</taxon>
        <taxon>Ecdysozoa</taxon>
        <taxon>Arthropoda</taxon>
        <taxon>Crustacea</taxon>
        <taxon>Multicrustacea</taxon>
        <taxon>Malacostraca</taxon>
        <taxon>Eumalacostraca</taxon>
        <taxon>Eucarida</taxon>
        <taxon>Decapoda</taxon>
        <taxon>Pleocyemata</taxon>
        <taxon>Brachyura</taxon>
        <taxon>Eubrachyura</taxon>
        <taxon>Portunoidea</taxon>
        <taxon>Portunidae</taxon>
        <taxon>Portuninae</taxon>
        <taxon>Portunus</taxon>
    </lineage>
</organism>
<sequence>MKYSKLTSTWYFKQTWRNNPPTQSQQHTAALPDENRGAAAMHVLQRVLLHHLCSVTGDG</sequence>
<protein>
    <submittedName>
        <fullName evidence="1">Uncharacterized protein</fullName>
    </submittedName>
</protein>
<comment type="caution">
    <text evidence="1">The sequence shown here is derived from an EMBL/GenBank/DDBJ whole genome shotgun (WGS) entry which is preliminary data.</text>
</comment>
<proteinExistence type="predicted"/>
<dbReference type="Proteomes" id="UP000324222">
    <property type="component" value="Unassembled WGS sequence"/>
</dbReference>
<accession>A0A5B7D5A1</accession>
<reference evidence="1 2" key="1">
    <citation type="submission" date="2019-05" db="EMBL/GenBank/DDBJ databases">
        <title>Another draft genome of Portunus trituberculatus and its Hox gene families provides insights of decapod evolution.</title>
        <authorList>
            <person name="Jeong J.-H."/>
            <person name="Song I."/>
            <person name="Kim S."/>
            <person name="Choi T."/>
            <person name="Kim D."/>
            <person name="Ryu S."/>
            <person name="Kim W."/>
        </authorList>
    </citation>
    <scope>NUCLEOTIDE SEQUENCE [LARGE SCALE GENOMIC DNA]</scope>
    <source>
        <tissue evidence="1">Muscle</tissue>
    </source>
</reference>
<dbReference type="EMBL" id="VSRR010000491">
    <property type="protein sequence ID" value="MPC16266.1"/>
    <property type="molecule type" value="Genomic_DNA"/>
</dbReference>
<name>A0A5B7D5A1_PORTR</name>